<keyword evidence="6" id="KW-1185">Reference proteome</keyword>
<dbReference type="EMBL" id="SOCE01000001">
    <property type="protein sequence ID" value="TDU90023.1"/>
    <property type="molecule type" value="Genomic_DNA"/>
</dbReference>
<dbReference type="Gene3D" id="1.10.10.10">
    <property type="entry name" value="Winged helix-like DNA-binding domain superfamily/Winged helix DNA-binding domain"/>
    <property type="match status" value="1"/>
</dbReference>
<dbReference type="OrthoDB" id="4411089at2"/>
<sequence>MPKDRRTPGPAPRPVPAALDEVDQELVRLLTADGRMPNNALAEATGIAPSTCLTRVRALRDRGVIRGFHADVNLGALGLPLQAMVAIRIGAHSRDEIDRFRTKAPRLPGVLALYHVSGANDYLLHVAAASPDALRDFVLDHLTADPAVIHAETSLIFEHLRGTPVENPASP</sequence>
<proteinExistence type="predicted"/>
<dbReference type="SUPFAM" id="SSF46785">
    <property type="entry name" value="Winged helix' DNA-binding domain"/>
    <property type="match status" value="1"/>
</dbReference>
<protein>
    <submittedName>
        <fullName evidence="5">AsnC family transcriptional regulator</fullName>
    </submittedName>
</protein>
<dbReference type="InterPro" id="IPR011008">
    <property type="entry name" value="Dimeric_a/b-barrel"/>
</dbReference>
<dbReference type="Proteomes" id="UP000295151">
    <property type="component" value="Unassembled WGS sequence"/>
</dbReference>
<dbReference type="Gene3D" id="3.30.70.920">
    <property type="match status" value="1"/>
</dbReference>
<dbReference type="CDD" id="cd00090">
    <property type="entry name" value="HTH_ARSR"/>
    <property type="match status" value="1"/>
</dbReference>
<evidence type="ECO:0000313" key="5">
    <source>
        <dbReference type="EMBL" id="TDU90023.1"/>
    </source>
</evidence>
<reference evidence="5 6" key="1">
    <citation type="submission" date="2019-03" db="EMBL/GenBank/DDBJ databases">
        <title>Genomic Encyclopedia of Type Strains, Phase III (KMG-III): the genomes of soil and plant-associated and newly described type strains.</title>
        <authorList>
            <person name="Whitman W."/>
        </authorList>
    </citation>
    <scope>NUCLEOTIDE SEQUENCE [LARGE SCALE GENOMIC DNA]</scope>
    <source>
        <strain evidence="5 6">VKM Ac-2575</strain>
    </source>
</reference>
<evidence type="ECO:0000256" key="1">
    <source>
        <dbReference type="ARBA" id="ARBA00023015"/>
    </source>
</evidence>
<dbReference type="InterPro" id="IPR036390">
    <property type="entry name" value="WH_DNA-bd_sf"/>
</dbReference>
<dbReference type="InterPro" id="IPR036388">
    <property type="entry name" value="WH-like_DNA-bd_sf"/>
</dbReference>
<dbReference type="InterPro" id="IPR019887">
    <property type="entry name" value="Tscrpt_reg_AsnC/Lrp_C"/>
</dbReference>
<name>A0A4V6Q5Y2_9ACTN</name>
<dbReference type="Pfam" id="PF13412">
    <property type="entry name" value="HTH_24"/>
    <property type="match status" value="1"/>
</dbReference>
<organism evidence="5 6">
    <name type="scientific">Kribbella voronezhensis</name>
    <dbReference type="NCBI Taxonomy" id="2512212"/>
    <lineage>
        <taxon>Bacteria</taxon>
        <taxon>Bacillati</taxon>
        <taxon>Actinomycetota</taxon>
        <taxon>Actinomycetes</taxon>
        <taxon>Propionibacteriales</taxon>
        <taxon>Kribbellaceae</taxon>
        <taxon>Kribbella</taxon>
    </lineage>
</organism>
<comment type="caution">
    <text evidence="5">The sequence shown here is derived from an EMBL/GenBank/DDBJ whole genome shotgun (WGS) entry which is preliminary data.</text>
</comment>
<dbReference type="SUPFAM" id="SSF54909">
    <property type="entry name" value="Dimeric alpha+beta barrel"/>
    <property type="match status" value="1"/>
</dbReference>
<keyword evidence="2" id="KW-0238">DNA-binding</keyword>
<dbReference type="AlphaFoldDB" id="A0A4V6Q5Y2"/>
<dbReference type="PRINTS" id="PR00033">
    <property type="entry name" value="HTHASNC"/>
</dbReference>
<evidence type="ECO:0000313" key="6">
    <source>
        <dbReference type="Proteomes" id="UP000295151"/>
    </source>
</evidence>
<keyword evidence="1" id="KW-0805">Transcription regulation</keyword>
<dbReference type="Pfam" id="PF01037">
    <property type="entry name" value="AsnC_trans_reg"/>
    <property type="match status" value="1"/>
</dbReference>
<dbReference type="SMART" id="SM00344">
    <property type="entry name" value="HTH_ASNC"/>
    <property type="match status" value="1"/>
</dbReference>
<dbReference type="InterPro" id="IPR011991">
    <property type="entry name" value="ArsR-like_HTH"/>
</dbReference>
<keyword evidence="3" id="KW-0804">Transcription</keyword>
<gene>
    <name evidence="5" type="ORF">EV138_3605</name>
</gene>
<dbReference type="GO" id="GO:0043565">
    <property type="term" value="F:sequence-specific DNA binding"/>
    <property type="evidence" value="ECO:0007669"/>
    <property type="project" value="InterPro"/>
</dbReference>
<dbReference type="PANTHER" id="PTHR30154">
    <property type="entry name" value="LEUCINE-RESPONSIVE REGULATORY PROTEIN"/>
    <property type="match status" value="1"/>
</dbReference>
<dbReference type="InterPro" id="IPR000485">
    <property type="entry name" value="AsnC-type_HTH_dom"/>
</dbReference>
<dbReference type="InterPro" id="IPR019888">
    <property type="entry name" value="Tscrpt_reg_AsnC-like"/>
</dbReference>
<evidence type="ECO:0000256" key="3">
    <source>
        <dbReference type="ARBA" id="ARBA00023163"/>
    </source>
</evidence>
<dbReference type="PROSITE" id="PS50956">
    <property type="entry name" value="HTH_ASNC_2"/>
    <property type="match status" value="1"/>
</dbReference>
<evidence type="ECO:0000259" key="4">
    <source>
        <dbReference type="PROSITE" id="PS50956"/>
    </source>
</evidence>
<dbReference type="GO" id="GO:0005829">
    <property type="term" value="C:cytosol"/>
    <property type="evidence" value="ECO:0007669"/>
    <property type="project" value="TreeGrafter"/>
</dbReference>
<evidence type="ECO:0000256" key="2">
    <source>
        <dbReference type="ARBA" id="ARBA00023125"/>
    </source>
</evidence>
<dbReference type="PANTHER" id="PTHR30154:SF54">
    <property type="entry name" value="POSSIBLE TRANSCRIPTIONAL REGULATORY PROTEIN (PROBABLY LRP_ASNC-FAMILY)"/>
    <property type="match status" value="1"/>
</dbReference>
<accession>A0A4V6Q5Y2</accession>
<feature type="domain" description="HTH asnC-type" evidence="4">
    <location>
        <begin position="19"/>
        <end position="80"/>
    </location>
</feature>
<dbReference type="RefSeq" id="WP_133979999.1">
    <property type="nucleotide sequence ID" value="NZ_SOCE01000001.1"/>
</dbReference>
<dbReference type="GO" id="GO:0043200">
    <property type="term" value="P:response to amino acid"/>
    <property type="evidence" value="ECO:0007669"/>
    <property type="project" value="TreeGrafter"/>
</dbReference>